<dbReference type="RefSeq" id="WP_151595934.1">
    <property type="nucleotide sequence ID" value="NZ_WBMS02000019.1"/>
</dbReference>
<dbReference type="InterPro" id="IPR044946">
    <property type="entry name" value="Restrct_endonuc_typeI_TRD_sf"/>
</dbReference>
<dbReference type="EMBL" id="WBMS02000019">
    <property type="protein sequence ID" value="MWA03390.1"/>
    <property type="molecule type" value="Genomic_DNA"/>
</dbReference>
<evidence type="ECO:0000256" key="1">
    <source>
        <dbReference type="ARBA" id="ARBA00010923"/>
    </source>
</evidence>
<reference evidence="5" key="1">
    <citation type="submission" date="2019-12" db="EMBL/GenBank/DDBJ databases">
        <title>Actinomadura physcomitrii sp. nov., a novel actinomycete isolated from moss [Physcomitrium sphaericum (Ludw) Fuernr].</title>
        <authorList>
            <person name="Zhuang X."/>
        </authorList>
    </citation>
    <scope>NUCLEOTIDE SEQUENCE [LARGE SCALE GENOMIC DNA]</scope>
    <source>
        <strain evidence="5">LD22</strain>
    </source>
</reference>
<keyword evidence="2" id="KW-0680">Restriction system</keyword>
<dbReference type="GO" id="GO:0003677">
    <property type="term" value="F:DNA binding"/>
    <property type="evidence" value="ECO:0007669"/>
    <property type="project" value="UniProtKB-KW"/>
</dbReference>
<evidence type="ECO:0000313" key="5">
    <source>
        <dbReference type="EMBL" id="MWA03390.1"/>
    </source>
</evidence>
<dbReference type="Proteomes" id="UP000462055">
    <property type="component" value="Unassembled WGS sequence"/>
</dbReference>
<feature type="domain" description="Type I restriction modification DNA specificity" evidence="4">
    <location>
        <begin position="107"/>
        <end position="255"/>
    </location>
</feature>
<dbReference type="SUPFAM" id="SSF116734">
    <property type="entry name" value="DNA methylase specificity domain"/>
    <property type="match status" value="1"/>
</dbReference>
<comment type="caution">
    <text evidence="5">The sequence shown here is derived from an EMBL/GenBank/DDBJ whole genome shotgun (WGS) entry which is preliminary data.</text>
</comment>
<dbReference type="Pfam" id="PF01420">
    <property type="entry name" value="Methylase_S"/>
    <property type="match status" value="1"/>
</dbReference>
<evidence type="ECO:0000256" key="2">
    <source>
        <dbReference type="ARBA" id="ARBA00022747"/>
    </source>
</evidence>
<dbReference type="PANTHER" id="PTHR30408">
    <property type="entry name" value="TYPE-1 RESTRICTION ENZYME ECOKI SPECIFICITY PROTEIN"/>
    <property type="match status" value="1"/>
</dbReference>
<evidence type="ECO:0000256" key="3">
    <source>
        <dbReference type="ARBA" id="ARBA00023125"/>
    </source>
</evidence>
<protein>
    <recommendedName>
        <fullName evidence="4">Type I restriction modification DNA specificity domain-containing protein</fullName>
    </recommendedName>
</protein>
<name>A0A6I4MET3_9ACTN</name>
<dbReference type="InterPro" id="IPR000055">
    <property type="entry name" value="Restrct_endonuc_typeI_TRD"/>
</dbReference>
<proteinExistence type="inferred from homology"/>
<sequence>MGDLEVPRREVGLEELRDANYSLNPGQFLVPGSTVIDQDEAAERFRASVAYVARLTLSGRRIDDEVMALAGELVAQGLEEGTQHNEWLRAPLDTLCAVQPGPSKIPATDDGEGVPVVTAKQIRNRRIVDEDLQRTTAEFAASMPQYRLMPGDVVCVRTGTIDRVAPARERHTGWLFASGCVLLRPGDRILPSYLMHYLSHPQVVQWVRRSATATVLPTISIRKVRELPVLVPPIERQREIVGLLDALDEKIGVHAGMLRAAREMHASALGALLGDTAPGTDR</sequence>
<dbReference type="InterPro" id="IPR052021">
    <property type="entry name" value="Type-I_RS_S_subunit"/>
</dbReference>
<comment type="similarity">
    <text evidence="1">Belongs to the type-I restriction system S methylase family.</text>
</comment>
<dbReference type="PANTHER" id="PTHR30408:SF12">
    <property type="entry name" value="TYPE I RESTRICTION ENZYME MJAVIII SPECIFICITY SUBUNIT"/>
    <property type="match status" value="1"/>
</dbReference>
<evidence type="ECO:0000259" key="4">
    <source>
        <dbReference type="Pfam" id="PF01420"/>
    </source>
</evidence>
<keyword evidence="3" id="KW-0238">DNA-binding</keyword>
<dbReference type="GO" id="GO:0009307">
    <property type="term" value="P:DNA restriction-modification system"/>
    <property type="evidence" value="ECO:0007669"/>
    <property type="project" value="UniProtKB-KW"/>
</dbReference>
<gene>
    <name evidence="5" type="ORF">F8568_024015</name>
</gene>
<dbReference type="AlphaFoldDB" id="A0A6I4MET3"/>
<accession>A0A6I4MET3</accession>
<keyword evidence="6" id="KW-1185">Reference proteome</keyword>
<evidence type="ECO:0000313" key="6">
    <source>
        <dbReference type="Proteomes" id="UP000462055"/>
    </source>
</evidence>
<organism evidence="5 6">
    <name type="scientific">Actinomadura physcomitrii</name>
    <dbReference type="NCBI Taxonomy" id="2650748"/>
    <lineage>
        <taxon>Bacteria</taxon>
        <taxon>Bacillati</taxon>
        <taxon>Actinomycetota</taxon>
        <taxon>Actinomycetes</taxon>
        <taxon>Streptosporangiales</taxon>
        <taxon>Thermomonosporaceae</taxon>
        <taxon>Actinomadura</taxon>
    </lineage>
</organism>
<dbReference type="Gene3D" id="3.90.220.20">
    <property type="entry name" value="DNA methylase specificity domains"/>
    <property type="match status" value="1"/>
</dbReference>